<proteinExistence type="inferred from homology"/>
<evidence type="ECO:0000256" key="4">
    <source>
        <dbReference type="ARBA" id="ARBA00023002"/>
    </source>
</evidence>
<comment type="similarity">
    <text evidence="2">Belongs to the carotenoid oxygenase family.</text>
</comment>
<reference evidence="7 8" key="1">
    <citation type="journal article" date="2019" name="Int. J. Syst. Evol. Microbiol.">
        <title>The Global Catalogue of Microorganisms (GCM) 10K type strain sequencing project: providing services to taxonomists for standard genome sequencing and annotation.</title>
        <authorList>
            <consortium name="The Broad Institute Genomics Platform"/>
            <consortium name="The Broad Institute Genome Sequencing Center for Infectious Disease"/>
            <person name="Wu L."/>
            <person name="Ma J."/>
        </authorList>
    </citation>
    <scope>NUCLEOTIDE SEQUENCE [LARGE SCALE GENOMIC DNA]</scope>
    <source>
        <strain evidence="7 8">CGMCC 1.12543</strain>
    </source>
</reference>
<protein>
    <submittedName>
        <fullName evidence="7">Carotenoid oxygenase family protein</fullName>
    </submittedName>
</protein>
<evidence type="ECO:0000256" key="6">
    <source>
        <dbReference type="SAM" id="MobiDB-lite"/>
    </source>
</evidence>
<dbReference type="InterPro" id="IPR004294">
    <property type="entry name" value="Carotenoid_Oase"/>
</dbReference>
<sequence>MSDLGFHTLDSEVDAELRVEGDLPTWLDGSLVRNGPALFEAEGNGVDHWFDGLAMLHRFAFEDGAVRYRNRFLQTESYERASRGDVPTGFATGSASMLRKLRSFLVDAPYDNTNIVAERFADRYLALTETPRHVAFDPRTLATGDHVQYAGDQPSGHQACAHLQRDPWTGRFVSFEVEYGRPANYHVYETSDAVTRRHVASIPVREPAYMHSFALTPNYVVLTEFPFVVDPVAMLTSAGAFVDAFRWEPERGTRFVVVDRNSGGVVATPTTTACFGFHHVNAYERDVQGRPGEQSDDPTDDVRPRPGAELVVDLETVPDAESLAALSLDRLRSGDLGVFGGALDRFVVALRADGASVTRERLHDGTALPTASPLRRCRPYRYAYAQATDQPVTEWPSALVKVDVETRESWTYDPPDGHVGEPVFVPRGEATTPRTGGTAPVDGPEDDGVVLAVELDESAGHSWLVVLDGESFEERARAAVPHAIPYDFHGRYFPEL</sequence>
<dbReference type="Proteomes" id="UP001596099">
    <property type="component" value="Unassembled WGS sequence"/>
</dbReference>
<evidence type="ECO:0000256" key="1">
    <source>
        <dbReference type="ARBA" id="ARBA00001954"/>
    </source>
</evidence>
<keyword evidence="3" id="KW-0479">Metal-binding</keyword>
<dbReference type="PANTHER" id="PTHR10543:SF24">
    <property type="entry name" value="CAROTENOID ISOMEROOXYGENASE"/>
    <property type="match status" value="1"/>
</dbReference>
<comment type="caution">
    <text evidence="7">The sequence shown here is derived from an EMBL/GenBank/DDBJ whole genome shotgun (WGS) entry which is preliminary data.</text>
</comment>
<feature type="region of interest" description="Disordered" evidence="6">
    <location>
        <begin position="286"/>
        <end position="305"/>
    </location>
</feature>
<dbReference type="Pfam" id="PF03055">
    <property type="entry name" value="RPE65"/>
    <property type="match status" value="1"/>
</dbReference>
<evidence type="ECO:0000313" key="8">
    <source>
        <dbReference type="Proteomes" id="UP001596099"/>
    </source>
</evidence>
<name>A0ABD5RPQ5_9EURY</name>
<dbReference type="PANTHER" id="PTHR10543">
    <property type="entry name" value="BETA-CAROTENE DIOXYGENASE"/>
    <property type="match status" value="1"/>
</dbReference>
<evidence type="ECO:0000313" key="7">
    <source>
        <dbReference type="EMBL" id="MFC5972269.1"/>
    </source>
</evidence>
<keyword evidence="5" id="KW-0408">Iron</keyword>
<evidence type="ECO:0000256" key="5">
    <source>
        <dbReference type="ARBA" id="ARBA00023004"/>
    </source>
</evidence>
<keyword evidence="4" id="KW-0560">Oxidoreductase</keyword>
<dbReference type="RefSeq" id="WP_247415399.1">
    <property type="nucleotide sequence ID" value="NZ_JALLGW010000001.1"/>
</dbReference>
<accession>A0ABD5RPQ5</accession>
<dbReference type="EMBL" id="JBHSQH010000001">
    <property type="protein sequence ID" value="MFC5972269.1"/>
    <property type="molecule type" value="Genomic_DNA"/>
</dbReference>
<keyword evidence="8" id="KW-1185">Reference proteome</keyword>
<organism evidence="7 8">
    <name type="scientific">Halomarina salina</name>
    <dbReference type="NCBI Taxonomy" id="1872699"/>
    <lineage>
        <taxon>Archaea</taxon>
        <taxon>Methanobacteriati</taxon>
        <taxon>Methanobacteriota</taxon>
        <taxon>Stenosarchaea group</taxon>
        <taxon>Halobacteria</taxon>
        <taxon>Halobacteriales</taxon>
        <taxon>Natronomonadaceae</taxon>
        <taxon>Halomarina</taxon>
    </lineage>
</organism>
<evidence type="ECO:0000256" key="2">
    <source>
        <dbReference type="ARBA" id="ARBA00006787"/>
    </source>
</evidence>
<dbReference type="GO" id="GO:0046872">
    <property type="term" value="F:metal ion binding"/>
    <property type="evidence" value="ECO:0007669"/>
    <property type="project" value="UniProtKB-KW"/>
</dbReference>
<evidence type="ECO:0000256" key="3">
    <source>
        <dbReference type="ARBA" id="ARBA00022723"/>
    </source>
</evidence>
<dbReference type="AlphaFoldDB" id="A0ABD5RPQ5"/>
<comment type="cofactor">
    <cofactor evidence="1">
        <name>Fe(2+)</name>
        <dbReference type="ChEBI" id="CHEBI:29033"/>
    </cofactor>
</comment>
<dbReference type="GO" id="GO:0016491">
    <property type="term" value="F:oxidoreductase activity"/>
    <property type="evidence" value="ECO:0007669"/>
    <property type="project" value="UniProtKB-KW"/>
</dbReference>
<gene>
    <name evidence="7" type="ORF">ACFPYI_13085</name>
</gene>